<feature type="chain" id="PRO_5011641014" evidence="1">
    <location>
        <begin position="23"/>
        <end position="130"/>
    </location>
</feature>
<dbReference type="RefSeq" id="WP_091875557.1">
    <property type="nucleotide sequence ID" value="NZ_FOLD01000019.1"/>
</dbReference>
<dbReference type="Proteomes" id="UP000198639">
    <property type="component" value="Unassembled WGS sequence"/>
</dbReference>
<keyword evidence="1" id="KW-0732">Signal</keyword>
<proteinExistence type="predicted"/>
<feature type="signal peptide" evidence="1">
    <location>
        <begin position="1"/>
        <end position="22"/>
    </location>
</feature>
<dbReference type="STRING" id="1164594.SAMN05216204_11985"/>
<gene>
    <name evidence="2" type="ORF">SAMN05216204_11985</name>
</gene>
<evidence type="ECO:0000313" key="3">
    <source>
        <dbReference type="Proteomes" id="UP000198639"/>
    </source>
</evidence>
<reference evidence="3" key="1">
    <citation type="submission" date="2016-10" db="EMBL/GenBank/DDBJ databases">
        <authorList>
            <person name="Varghese N."/>
            <person name="Submissions S."/>
        </authorList>
    </citation>
    <scope>NUCLEOTIDE SEQUENCE [LARGE SCALE GENOMIC DNA]</scope>
    <source>
        <strain evidence="3">CGMCC 1.12041</strain>
    </source>
</reference>
<accession>A0A1I1QM39</accession>
<keyword evidence="3" id="KW-1185">Reference proteome</keyword>
<dbReference type="AlphaFoldDB" id="A0A1I1QM39"/>
<dbReference type="OrthoDB" id="8758629at2"/>
<organism evidence="2 3">
    <name type="scientific">Massilia yuzhufengensis</name>
    <dbReference type="NCBI Taxonomy" id="1164594"/>
    <lineage>
        <taxon>Bacteria</taxon>
        <taxon>Pseudomonadati</taxon>
        <taxon>Pseudomonadota</taxon>
        <taxon>Betaproteobacteria</taxon>
        <taxon>Burkholderiales</taxon>
        <taxon>Oxalobacteraceae</taxon>
        <taxon>Telluria group</taxon>
        <taxon>Massilia</taxon>
    </lineage>
</organism>
<protein>
    <submittedName>
        <fullName evidence="2">Uncharacterized protein</fullName>
    </submittedName>
</protein>
<evidence type="ECO:0000313" key="2">
    <source>
        <dbReference type="EMBL" id="SFD23052.1"/>
    </source>
</evidence>
<evidence type="ECO:0000256" key="1">
    <source>
        <dbReference type="SAM" id="SignalP"/>
    </source>
</evidence>
<sequence length="130" mass="14299">MRHSCFIAAALCGLLAAGPLHAAQESGAPDKPAVPDYERIGRFIYAFHRTGANPEKLRDPLVARRAPPELATRAAELADKFDAIVKQRVTLPDDELKATLREAELVSAALWRWREGQAQQESAGWTVSPR</sequence>
<name>A0A1I1QM39_9BURK</name>
<dbReference type="EMBL" id="FOLD01000019">
    <property type="protein sequence ID" value="SFD23052.1"/>
    <property type="molecule type" value="Genomic_DNA"/>
</dbReference>